<evidence type="ECO:0000256" key="3">
    <source>
        <dbReference type="ARBA" id="ARBA00022475"/>
    </source>
</evidence>
<evidence type="ECO:0000256" key="4">
    <source>
        <dbReference type="ARBA" id="ARBA00022692"/>
    </source>
</evidence>
<keyword evidence="6 8" id="KW-0472">Membrane</keyword>
<evidence type="ECO:0000256" key="5">
    <source>
        <dbReference type="ARBA" id="ARBA00022989"/>
    </source>
</evidence>
<comment type="subcellular location">
    <subcellularLocation>
        <location evidence="1">Cell membrane</location>
        <topology evidence="1">Multi-pass membrane protein</topology>
    </subcellularLocation>
</comment>
<dbReference type="RefSeq" id="WP_163203524.1">
    <property type="nucleotide sequence ID" value="NZ_JAAGWG010000008.1"/>
</dbReference>
<keyword evidence="5 8" id="KW-1133">Transmembrane helix</keyword>
<evidence type="ECO:0000256" key="6">
    <source>
        <dbReference type="ARBA" id="ARBA00023136"/>
    </source>
</evidence>
<proteinExistence type="inferred from homology"/>
<evidence type="ECO:0000313" key="10">
    <source>
        <dbReference type="EMBL" id="NEK85480.1"/>
    </source>
</evidence>
<evidence type="ECO:0000256" key="2">
    <source>
        <dbReference type="ARBA" id="ARBA00006683"/>
    </source>
</evidence>
<dbReference type="AlphaFoldDB" id="A0A6L9W1W6"/>
<comment type="caution">
    <text evidence="10">The sequence shown here is derived from an EMBL/GenBank/DDBJ whole genome shotgun (WGS) entry which is preliminary data.</text>
</comment>
<evidence type="ECO:0000313" key="11">
    <source>
        <dbReference type="Proteomes" id="UP000479241"/>
    </source>
</evidence>
<dbReference type="InterPro" id="IPR003856">
    <property type="entry name" value="LPS_length_determ_N"/>
</dbReference>
<dbReference type="EMBL" id="JAAGWG010000008">
    <property type="protein sequence ID" value="NEK85480.1"/>
    <property type="molecule type" value="Genomic_DNA"/>
</dbReference>
<comment type="similarity">
    <text evidence="2">Belongs to the CpsC/CapA family.</text>
</comment>
<organism evidence="10 11">
    <name type="scientific">Blastococcus saxobsidens</name>
    <dbReference type="NCBI Taxonomy" id="138336"/>
    <lineage>
        <taxon>Bacteria</taxon>
        <taxon>Bacillati</taxon>
        <taxon>Actinomycetota</taxon>
        <taxon>Actinomycetes</taxon>
        <taxon>Geodermatophilales</taxon>
        <taxon>Geodermatophilaceae</taxon>
        <taxon>Blastococcus</taxon>
    </lineage>
</organism>
<evidence type="ECO:0000256" key="1">
    <source>
        <dbReference type="ARBA" id="ARBA00004651"/>
    </source>
</evidence>
<evidence type="ECO:0000256" key="7">
    <source>
        <dbReference type="SAM" id="MobiDB-lite"/>
    </source>
</evidence>
<accession>A0A6L9W1W6</accession>
<keyword evidence="4 8" id="KW-0812">Transmembrane</keyword>
<feature type="domain" description="Polysaccharide chain length determinant N-terminal" evidence="9">
    <location>
        <begin position="2"/>
        <end position="83"/>
    </location>
</feature>
<protein>
    <recommendedName>
        <fullName evidence="9">Polysaccharide chain length determinant N-terminal domain-containing protein</fullName>
    </recommendedName>
</protein>
<feature type="region of interest" description="Disordered" evidence="7">
    <location>
        <begin position="360"/>
        <end position="399"/>
    </location>
</feature>
<reference evidence="10 11" key="1">
    <citation type="submission" date="2019-12" db="EMBL/GenBank/DDBJ databases">
        <title>the WGS of Blastococcus saxobsidens 67B17.</title>
        <authorList>
            <person name="Jiang Z."/>
        </authorList>
    </citation>
    <scope>NUCLEOTIDE SEQUENCE [LARGE SCALE GENOMIC DNA]</scope>
    <source>
        <strain evidence="10 11">67B17</strain>
    </source>
</reference>
<dbReference type="InterPro" id="IPR050445">
    <property type="entry name" value="Bact_polysacc_biosynth/exp"/>
</dbReference>
<dbReference type="PANTHER" id="PTHR32309">
    <property type="entry name" value="TYROSINE-PROTEIN KINASE"/>
    <property type="match status" value="1"/>
</dbReference>
<dbReference type="PANTHER" id="PTHR32309:SF13">
    <property type="entry name" value="FERRIC ENTEROBACTIN TRANSPORT PROTEIN FEPE"/>
    <property type="match status" value="1"/>
</dbReference>
<sequence>MELKDYLAALRRHWVIWIGAALAGALAGLLVFAVTPKTYEATSTVFVSVSPSIPNSASFVQQRVKSYPEIVTSEAVLAPVREELSLDVPLAELRTRVAATNPADTTQLHVTVSGSDPAEAAAIANAVADLFTDVVETLETPSSGDEPVNLTVVDPAVAPTSPSSPVLLYLLTLGLLTGLFLGLAAAVVRSRMDTTLHTEDDLRRAWGDSAGDTEFLVQPSGRARRSALTGQAAGTLARRLELRAEKRPVRVTVLSPAPSEEPATRAFAEQVSEVLAGRGVRTAVTGSLTAPAGDDGPRVRLDVADPLVPLRVWKHVAEHHDGVVLVVPSGRVDDQELREMRTILASAGIDPLAVALVPRGPGAPLTTPEEAVGTQPVPPAPKPVPATGKQAALNGSPRG</sequence>
<dbReference type="GO" id="GO:0004713">
    <property type="term" value="F:protein tyrosine kinase activity"/>
    <property type="evidence" value="ECO:0007669"/>
    <property type="project" value="TreeGrafter"/>
</dbReference>
<feature type="transmembrane region" description="Helical" evidence="8">
    <location>
        <begin position="14"/>
        <end position="34"/>
    </location>
</feature>
<name>A0A6L9W1W6_9ACTN</name>
<evidence type="ECO:0000256" key="8">
    <source>
        <dbReference type="SAM" id="Phobius"/>
    </source>
</evidence>
<gene>
    <name evidence="10" type="ORF">GCU60_06860</name>
</gene>
<dbReference type="GO" id="GO:0005886">
    <property type="term" value="C:plasma membrane"/>
    <property type="evidence" value="ECO:0007669"/>
    <property type="project" value="UniProtKB-SubCell"/>
</dbReference>
<dbReference type="Pfam" id="PF02706">
    <property type="entry name" value="Wzz"/>
    <property type="match status" value="1"/>
</dbReference>
<keyword evidence="3" id="KW-1003">Cell membrane</keyword>
<evidence type="ECO:0000259" key="9">
    <source>
        <dbReference type="Pfam" id="PF02706"/>
    </source>
</evidence>
<feature type="transmembrane region" description="Helical" evidence="8">
    <location>
        <begin position="166"/>
        <end position="188"/>
    </location>
</feature>
<dbReference type="Proteomes" id="UP000479241">
    <property type="component" value="Unassembled WGS sequence"/>
</dbReference>